<gene>
    <name evidence="6" type="ORF">GCM10011498_22050</name>
</gene>
<feature type="DNA-binding region" description="H-T-H motif" evidence="4">
    <location>
        <begin position="42"/>
        <end position="61"/>
    </location>
</feature>
<keyword evidence="2 4" id="KW-0238">DNA-binding</keyword>
<reference evidence="6" key="1">
    <citation type="journal article" date="2014" name="Int. J. Syst. Evol. Microbiol.">
        <title>Complete genome sequence of Corynebacterium casei LMG S-19264T (=DSM 44701T), isolated from a smear-ripened cheese.</title>
        <authorList>
            <consortium name="US DOE Joint Genome Institute (JGI-PGF)"/>
            <person name="Walter F."/>
            <person name="Albersmeier A."/>
            <person name="Kalinowski J."/>
            <person name="Ruckert C."/>
        </authorList>
    </citation>
    <scope>NUCLEOTIDE SEQUENCE</scope>
    <source>
        <strain evidence="6">CGMCC 1.15880</strain>
    </source>
</reference>
<dbReference type="InterPro" id="IPR050109">
    <property type="entry name" value="HTH-type_TetR-like_transc_reg"/>
</dbReference>
<keyword evidence="3" id="KW-0804">Transcription</keyword>
<dbReference type="PANTHER" id="PTHR30055">
    <property type="entry name" value="HTH-TYPE TRANSCRIPTIONAL REGULATOR RUTR"/>
    <property type="match status" value="1"/>
</dbReference>
<feature type="domain" description="HTH tetR-type" evidence="5">
    <location>
        <begin position="19"/>
        <end position="79"/>
    </location>
</feature>
<evidence type="ECO:0000256" key="4">
    <source>
        <dbReference type="PROSITE-ProRule" id="PRU00335"/>
    </source>
</evidence>
<keyword evidence="7" id="KW-1185">Reference proteome</keyword>
<evidence type="ECO:0000259" key="5">
    <source>
        <dbReference type="PROSITE" id="PS50977"/>
    </source>
</evidence>
<dbReference type="AlphaFoldDB" id="A0A916VQJ8"/>
<dbReference type="EMBL" id="BMKA01000003">
    <property type="protein sequence ID" value="GGA20973.1"/>
    <property type="molecule type" value="Genomic_DNA"/>
</dbReference>
<dbReference type="InterPro" id="IPR023772">
    <property type="entry name" value="DNA-bd_HTH_TetR-type_CS"/>
</dbReference>
<proteinExistence type="predicted"/>
<dbReference type="Gene3D" id="1.10.357.10">
    <property type="entry name" value="Tetracycline Repressor, domain 2"/>
    <property type="match status" value="1"/>
</dbReference>
<evidence type="ECO:0000256" key="3">
    <source>
        <dbReference type="ARBA" id="ARBA00023163"/>
    </source>
</evidence>
<dbReference type="GO" id="GO:0000976">
    <property type="term" value="F:transcription cis-regulatory region binding"/>
    <property type="evidence" value="ECO:0007669"/>
    <property type="project" value="TreeGrafter"/>
</dbReference>
<dbReference type="SUPFAM" id="SSF46689">
    <property type="entry name" value="Homeodomain-like"/>
    <property type="match status" value="1"/>
</dbReference>
<dbReference type="PANTHER" id="PTHR30055:SF234">
    <property type="entry name" value="HTH-TYPE TRANSCRIPTIONAL REGULATOR BETI"/>
    <property type="match status" value="1"/>
</dbReference>
<dbReference type="InterPro" id="IPR041586">
    <property type="entry name" value="PsrA_TetR_C"/>
</dbReference>
<evidence type="ECO:0000256" key="2">
    <source>
        <dbReference type="ARBA" id="ARBA00023125"/>
    </source>
</evidence>
<dbReference type="InterPro" id="IPR036271">
    <property type="entry name" value="Tet_transcr_reg_TetR-rel_C_sf"/>
</dbReference>
<dbReference type="Pfam" id="PF00440">
    <property type="entry name" value="TetR_N"/>
    <property type="match status" value="1"/>
</dbReference>
<keyword evidence="1" id="KW-0805">Transcription regulation</keyword>
<comment type="caution">
    <text evidence="6">The sequence shown here is derived from an EMBL/GenBank/DDBJ whole genome shotgun (WGS) entry which is preliminary data.</text>
</comment>
<evidence type="ECO:0000256" key="1">
    <source>
        <dbReference type="ARBA" id="ARBA00023015"/>
    </source>
</evidence>
<protein>
    <submittedName>
        <fullName evidence="6">Transcriptional regulator, TetR family protein</fullName>
    </submittedName>
</protein>
<dbReference type="InterPro" id="IPR001647">
    <property type="entry name" value="HTH_TetR"/>
</dbReference>
<accession>A0A916VQJ8</accession>
<dbReference type="PROSITE" id="PS50977">
    <property type="entry name" value="HTH_TETR_2"/>
    <property type="match status" value="1"/>
</dbReference>
<name>A0A916VQJ8_9RHOB</name>
<dbReference type="Pfam" id="PF17939">
    <property type="entry name" value="TetR_C_30"/>
    <property type="match status" value="1"/>
</dbReference>
<evidence type="ECO:0000313" key="7">
    <source>
        <dbReference type="Proteomes" id="UP000628017"/>
    </source>
</evidence>
<reference evidence="6" key="2">
    <citation type="submission" date="2020-09" db="EMBL/GenBank/DDBJ databases">
        <authorList>
            <person name="Sun Q."/>
            <person name="Zhou Y."/>
        </authorList>
    </citation>
    <scope>NUCLEOTIDE SEQUENCE</scope>
    <source>
        <strain evidence="6">CGMCC 1.15880</strain>
    </source>
</reference>
<dbReference type="InterPro" id="IPR009057">
    <property type="entry name" value="Homeodomain-like_sf"/>
</dbReference>
<dbReference type="Proteomes" id="UP000628017">
    <property type="component" value="Unassembled WGS sequence"/>
</dbReference>
<sequence>MGQKSAKAAGVETLSTAKESRFDAILDSAETVFARSGYEGATMREIAERAGVAQGLIHYHFKTKEVLFEAMVSRRSKQINEGRAALLDRIMEQGETPDLEPIVEALFRPTIEAGISQASNGGAFAQILVSTANSAQEREQLLTEKYYDPIAQKFISAFMEVQPGLTRANAVWAYMFAIGVGMTMMAKTGRPARLSDGLCNDGDADEMLIKIVPFICSGIRALS</sequence>
<dbReference type="PROSITE" id="PS01081">
    <property type="entry name" value="HTH_TETR_1"/>
    <property type="match status" value="1"/>
</dbReference>
<organism evidence="6 7">
    <name type="scientific">Neptunicoccus cionae</name>
    <dbReference type="NCBI Taxonomy" id="2035344"/>
    <lineage>
        <taxon>Bacteria</taxon>
        <taxon>Pseudomonadati</taxon>
        <taxon>Pseudomonadota</taxon>
        <taxon>Alphaproteobacteria</taxon>
        <taxon>Rhodobacterales</taxon>
        <taxon>Paracoccaceae</taxon>
        <taxon>Neptunicoccus</taxon>
    </lineage>
</organism>
<dbReference type="GO" id="GO:0003700">
    <property type="term" value="F:DNA-binding transcription factor activity"/>
    <property type="evidence" value="ECO:0007669"/>
    <property type="project" value="TreeGrafter"/>
</dbReference>
<evidence type="ECO:0000313" key="6">
    <source>
        <dbReference type="EMBL" id="GGA20973.1"/>
    </source>
</evidence>
<dbReference type="RefSeq" id="WP_229678530.1">
    <property type="nucleotide sequence ID" value="NZ_BMKA01000003.1"/>
</dbReference>
<dbReference type="SUPFAM" id="SSF48498">
    <property type="entry name" value="Tetracyclin repressor-like, C-terminal domain"/>
    <property type="match status" value="1"/>
</dbReference>
<dbReference type="PRINTS" id="PR00455">
    <property type="entry name" value="HTHTETR"/>
</dbReference>